<sequence>MLFNPLWLKKKRLGGEIANKKKYLLIIKTYSILKFIPNTKITNLKKKYDDVNDFEGKINKQDEEDDVTTINNILYLYNKIYHLITMLLISLSSIIIKKQMRKFMDTNRELNYSKLNLSKYNHINLKVNLNNN</sequence>
<keyword evidence="1" id="KW-1133">Transmembrane helix</keyword>
<reference evidence="2 3" key="2">
    <citation type="submission" date="2016-08" db="EMBL/GenBank/DDBJ databases">
        <title>Pervasive Adenine N6-methylation of Active Genes in Fungi.</title>
        <authorList>
            <consortium name="DOE Joint Genome Institute"/>
            <person name="Mondo S.J."/>
            <person name="Dannebaum R.O."/>
            <person name="Kuo R.C."/>
            <person name="Labutti K."/>
            <person name="Haridas S."/>
            <person name="Kuo A."/>
            <person name="Salamov A."/>
            <person name="Ahrendt S.R."/>
            <person name="Lipzen A."/>
            <person name="Sullivan W."/>
            <person name="Andreopoulos W.B."/>
            <person name="Clum A."/>
            <person name="Lindquist E."/>
            <person name="Daum C."/>
            <person name="Ramamoorthy G.K."/>
            <person name="Gryganskyi A."/>
            <person name="Culley D."/>
            <person name="Magnuson J.K."/>
            <person name="James T.Y."/>
            <person name="O'Malley M.A."/>
            <person name="Stajich J.E."/>
            <person name="Spatafora J.W."/>
            <person name="Visel A."/>
            <person name="Grigoriev I.V."/>
        </authorList>
    </citation>
    <scope>NUCLEOTIDE SEQUENCE [LARGE SCALE GENOMIC DNA]</scope>
    <source>
        <strain evidence="3">finn</strain>
    </source>
</reference>
<name>A0A1Y1V2D9_9FUNG</name>
<proteinExistence type="predicted"/>
<comment type="caution">
    <text evidence="2">The sequence shown here is derived from an EMBL/GenBank/DDBJ whole genome shotgun (WGS) entry which is preliminary data.</text>
</comment>
<keyword evidence="1" id="KW-0472">Membrane</keyword>
<gene>
    <name evidence="2" type="ORF">BCR36DRAFT_373042</name>
</gene>
<feature type="transmembrane region" description="Helical" evidence="1">
    <location>
        <begin position="80"/>
        <end position="96"/>
    </location>
</feature>
<organism evidence="2 3">
    <name type="scientific">Piromyces finnis</name>
    <dbReference type="NCBI Taxonomy" id="1754191"/>
    <lineage>
        <taxon>Eukaryota</taxon>
        <taxon>Fungi</taxon>
        <taxon>Fungi incertae sedis</taxon>
        <taxon>Chytridiomycota</taxon>
        <taxon>Chytridiomycota incertae sedis</taxon>
        <taxon>Neocallimastigomycetes</taxon>
        <taxon>Neocallimastigales</taxon>
        <taxon>Neocallimastigaceae</taxon>
        <taxon>Piromyces</taxon>
    </lineage>
</organism>
<reference evidence="2 3" key="1">
    <citation type="submission" date="2016-08" db="EMBL/GenBank/DDBJ databases">
        <title>Genomes of anaerobic fungi encode conserved fungal cellulosomes for biomass hydrolysis.</title>
        <authorList>
            <consortium name="DOE Joint Genome Institute"/>
            <person name="Haitjema C.H."/>
            <person name="Gilmore S.P."/>
            <person name="Henske J.K."/>
            <person name="Solomon K.V."/>
            <person name="De Groot R."/>
            <person name="Kuo A."/>
            <person name="Mondo S.J."/>
            <person name="Salamov A.A."/>
            <person name="Labutti K."/>
            <person name="Zhao Z."/>
            <person name="Chiniquy J."/>
            <person name="Barry K."/>
            <person name="Brewer H.M."/>
            <person name="Purvine S.O."/>
            <person name="Wright A.T."/>
            <person name="Boxma B."/>
            <person name="Van Alen T."/>
            <person name="Hackstein J.H."/>
            <person name="Baker S.E."/>
            <person name="Grigoriev I.V."/>
            <person name="O'Malley M.A."/>
        </authorList>
    </citation>
    <scope>NUCLEOTIDE SEQUENCE [LARGE SCALE GENOMIC DNA]</scope>
    <source>
        <strain evidence="3">finn</strain>
    </source>
</reference>
<dbReference type="AlphaFoldDB" id="A0A1Y1V2D9"/>
<accession>A0A1Y1V2D9</accession>
<evidence type="ECO:0000256" key="1">
    <source>
        <dbReference type="SAM" id="Phobius"/>
    </source>
</evidence>
<evidence type="ECO:0000313" key="3">
    <source>
        <dbReference type="Proteomes" id="UP000193719"/>
    </source>
</evidence>
<keyword evidence="3" id="KW-1185">Reference proteome</keyword>
<keyword evidence="1" id="KW-0812">Transmembrane</keyword>
<evidence type="ECO:0000313" key="2">
    <source>
        <dbReference type="EMBL" id="ORX44840.1"/>
    </source>
</evidence>
<dbReference type="EMBL" id="MCFH01000043">
    <property type="protein sequence ID" value="ORX44840.1"/>
    <property type="molecule type" value="Genomic_DNA"/>
</dbReference>
<protein>
    <submittedName>
        <fullName evidence="2">Uncharacterized protein</fullName>
    </submittedName>
</protein>
<dbReference type="Proteomes" id="UP000193719">
    <property type="component" value="Unassembled WGS sequence"/>
</dbReference>